<dbReference type="InterPro" id="IPR002397">
    <property type="entry name" value="Cyt_P450_B"/>
</dbReference>
<proteinExistence type="inferred from homology"/>
<dbReference type="GO" id="GO:0004497">
    <property type="term" value="F:monooxygenase activity"/>
    <property type="evidence" value="ECO:0007669"/>
    <property type="project" value="UniProtKB-KW"/>
</dbReference>
<dbReference type="GO" id="GO:0005506">
    <property type="term" value="F:iron ion binding"/>
    <property type="evidence" value="ECO:0007669"/>
    <property type="project" value="InterPro"/>
</dbReference>
<evidence type="ECO:0000256" key="4">
    <source>
        <dbReference type="ARBA" id="ARBA00022723"/>
    </source>
</evidence>
<evidence type="ECO:0000313" key="10">
    <source>
        <dbReference type="Proteomes" id="UP000249402"/>
    </source>
</evidence>
<dbReference type="GO" id="GO:0020037">
    <property type="term" value="F:heme binding"/>
    <property type="evidence" value="ECO:0007669"/>
    <property type="project" value="InterPro"/>
</dbReference>
<keyword evidence="8" id="KW-1133">Transmembrane helix</keyword>
<keyword evidence="7" id="KW-0503">Monooxygenase</keyword>
<evidence type="ECO:0000256" key="6">
    <source>
        <dbReference type="ARBA" id="ARBA00023004"/>
    </source>
</evidence>
<dbReference type="SUPFAM" id="SSF48264">
    <property type="entry name" value="Cytochrome P450"/>
    <property type="match status" value="1"/>
</dbReference>
<dbReference type="EMBL" id="KZ824428">
    <property type="protein sequence ID" value="RAL03242.1"/>
    <property type="molecule type" value="Genomic_DNA"/>
</dbReference>
<organism evidence="9 10">
    <name type="scientific">Aspergillus ibericus CBS 121593</name>
    <dbReference type="NCBI Taxonomy" id="1448316"/>
    <lineage>
        <taxon>Eukaryota</taxon>
        <taxon>Fungi</taxon>
        <taxon>Dikarya</taxon>
        <taxon>Ascomycota</taxon>
        <taxon>Pezizomycotina</taxon>
        <taxon>Eurotiomycetes</taxon>
        <taxon>Eurotiomycetidae</taxon>
        <taxon>Eurotiales</taxon>
        <taxon>Aspergillaceae</taxon>
        <taxon>Aspergillus</taxon>
        <taxon>Aspergillus subgen. Circumdati</taxon>
    </lineage>
</organism>
<evidence type="ECO:0000313" key="9">
    <source>
        <dbReference type="EMBL" id="RAL03242.1"/>
    </source>
</evidence>
<dbReference type="Gene3D" id="1.10.630.10">
    <property type="entry name" value="Cytochrome P450"/>
    <property type="match status" value="1"/>
</dbReference>
<sequence length="509" mass="57077">MVLRDTLLSWVSADPFVPFKTITTLTVIVVAVLAFTYLILNARDAPSLPRDQLSPPELLGPAGKITHTFFDNQFDFLADGFRTTASAVFRFRLFHNEVMAVSGEEARQTFFREKALNLYQGFQVLIGTIPTGLDPHALSGIYKRLNVLQRPDNLQFLLPRLLLDCHRKMDSWGNEGLLDPTSTVHDVTFQMIVRAVSSFDVADNAALVARLKKFYDIIDASVKPLTTNLAWVPGFATFRKVWASMNVYRIFSKALEERKSSGIKREDALQQLLDSGESSKCIVGFMMGLPIAGARSTGTIGTWLLLFLSHEHEWLAAVRKEIETLISTYTTDPLPTFSPQSIVDVLSRIPLSAWESQTPNLDLCIRETLRRAQPHTAVRKNTGPDIKLGSYTIPSGSFVLYPFADTFFDASVYSEPFRWNPARSLAKEQLFLGWGGGTHMCKGQRLASLTMKLVVAYACLRFKLDLVNHLGQPISEPPVPDMNDFLTCQPKNDCTIKFSERPDWTDSRA</sequence>
<comment type="cofactor">
    <cofactor evidence="1">
        <name>heme</name>
        <dbReference type="ChEBI" id="CHEBI:30413"/>
    </cofactor>
</comment>
<protein>
    <submittedName>
        <fullName evidence="9">Cytochrome P450</fullName>
    </submittedName>
</protein>
<evidence type="ECO:0000256" key="8">
    <source>
        <dbReference type="SAM" id="Phobius"/>
    </source>
</evidence>
<keyword evidence="5" id="KW-0560">Oxidoreductase</keyword>
<gene>
    <name evidence="9" type="ORF">BO80DRAFT_491982</name>
</gene>
<keyword evidence="8" id="KW-0472">Membrane</keyword>
<keyword evidence="6" id="KW-0408">Iron</keyword>
<dbReference type="PANTHER" id="PTHR24286:SF24">
    <property type="entry name" value="LANOSTEROL 14-ALPHA DEMETHYLASE"/>
    <property type="match status" value="1"/>
</dbReference>
<dbReference type="Proteomes" id="UP000249402">
    <property type="component" value="Unassembled WGS sequence"/>
</dbReference>
<evidence type="ECO:0000256" key="3">
    <source>
        <dbReference type="ARBA" id="ARBA00022617"/>
    </source>
</evidence>
<feature type="transmembrane region" description="Helical" evidence="8">
    <location>
        <begin position="20"/>
        <end position="40"/>
    </location>
</feature>
<dbReference type="Pfam" id="PF00067">
    <property type="entry name" value="p450"/>
    <property type="match status" value="1"/>
</dbReference>
<evidence type="ECO:0000256" key="7">
    <source>
        <dbReference type="ARBA" id="ARBA00023033"/>
    </source>
</evidence>
<dbReference type="PRINTS" id="PR00359">
    <property type="entry name" value="BP450"/>
</dbReference>
<accession>A0A395H5S8</accession>
<dbReference type="GeneID" id="37228602"/>
<evidence type="ECO:0000256" key="2">
    <source>
        <dbReference type="ARBA" id="ARBA00010617"/>
    </source>
</evidence>
<reference evidence="9 10" key="1">
    <citation type="submission" date="2018-02" db="EMBL/GenBank/DDBJ databases">
        <title>The genomes of Aspergillus section Nigri reveals drivers in fungal speciation.</title>
        <authorList>
            <consortium name="DOE Joint Genome Institute"/>
            <person name="Vesth T.C."/>
            <person name="Nybo J."/>
            <person name="Theobald S."/>
            <person name="Brandl J."/>
            <person name="Frisvad J.C."/>
            <person name="Nielsen K.F."/>
            <person name="Lyhne E.K."/>
            <person name="Kogle M.E."/>
            <person name="Kuo A."/>
            <person name="Riley R."/>
            <person name="Clum A."/>
            <person name="Nolan M."/>
            <person name="Lipzen A."/>
            <person name="Salamov A."/>
            <person name="Henrissat B."/>
            <person name="Wiebenga A."/>
            <person name="De vries R.P."/>
            <person name="Grigoriev I.V."/>
            <person name="Mortensen U.H."/>
            <person name="Andersen M.R."/>
            <person name="Baker S.E."/>
        </authorList>
    </citation>
    <scope>NUCLEOTIDE SEQUENCE [LARGE SCALE GENOMIC DNA]</scope>
    <source>
        <strain evidence="9 10">CBS 121593</strain>
    </source>
</reference>
<evidence type="ECO:0000256" key="5">
    <source>
        <dbReference type="ARBA" id="ARBA00023002"/>
    </source>
</evidence>
<dbReference type="InterPro" id="IPR036396">
    <property type="entry name" value="Cyt_P450_sf"/>
</dbReference>
<dbReference type="InterPro" id="IPR001128">
    <property type="entry name" value="Cyt_P450"/>
</dbReference>
<keyword evidence="4" id="KW-0479">Metal-binding</keyword>
<dbReference type="CDD" id="cd00302">
    <property type="entry name" value="cytochrome_P450"/>
    <property type="match status" value="1"/>
</dbReference>
<dbReference type="VEuPathDB" id="FungiDB:BO80DRAFT_491982"/>
<comment type="similarity">
    <text evidence="2">Belongs to the cytochrome P450 family.</text>
</comment>
<dbReference type="GO" id="GO:0016125">
    <property type="term" value="P:sterol metabolic process"/>
    <property type="evidence" value="ECO:0007669"/>
    <property type="project" value="TreeGrafter"/>
</dbReference>
<evidence type="ECO:0000256" key="1">
    <source>
        <dbReference type="ARBA" id="ARBA00001971"/>
    </source>
</evidence>
<keyword evidence="10" id="KW-1185">Reference proteome</keyword>
<keyword evidence="3" id="KW-0349">Heme</keyword>
<dbReference type="RefSeq" id="XP_025577569.1">
    <property type="nucleotide sequence ID" value="XM_025723737.1"/>
</dbReference>
<name>A0A395H5S8_9EURO</name>
<dbReference type="STRING" id="1448316.A0A395H5S8"/>
<dbReference type="GO" id="GO:0016705">
    <property type="term" value="F:oxidoreductase activity, acting on paired donors, with incorporation or reduction of molecular oxygen"/>
    <property type="evidence" value="ECO:0007669"/>
    <property type="project" value="InterPro"/>
</dbReference>
<keyword evidence="8" id="KW-0812">Transmembrane</keyword>
<dbReference type="OrthoDB" id="1055148at2759"/>
<dbReference type="AlphaFoldDB" id="A0A395H5S8"/>
<dbReference type="PANTHER" id="PTHR24286">
    <property type="entry name" value="CYTOCHROME P450 26"/>
    <property type="match status" value="1"/>
</dbReference>